<dbReference type="PANTHER" id="PTHR47356:SF2">
    <property type="entry name" value="FAD-BINDING DOMAIN-CONTAINING PROTEIN-RELATED"/>
    <property type="match status" value="1"/>
</dbReference>
<dbReference type="Gene3D" id="3.50.50.60">
    <property type="entry name" value="FAD/NAD(P)-binding domain"/>
    <property type="match status" value="1"/>
</dbReference>
<evidence type="ECO:0000256" key="1">
    <source>
        <dbReference type="ARBA" id="ARBA00001974"/>
    </source>
</evidence>
<dbReference type="Proteomes" id="UP000305883">
    <property type="component" value="Unassembled WGS sequence"/>
</dbReference>
<dbReference type="GO" id="GO:0071949">
    <property type="term" value="F:FAD binding"/>
    <property type="evidence" value="ECO:0007669"/>
    <property type="project" value="InterPro"/>
</dbReference>
<comment type="caution">
    <text evidence="8">The sequence shown here is derived from an EMBL/GenBank/DDBJ whole genome shotgun (WGS) entry which is preliminary data.</text>
</comment>
<feature type="domain" description="FAD-binding" evidence="7">
    <location>
        <begin position="94"/>
        <end position="414"/>
    </location>
</feature>
<dbReference type="GO" id="GO:0004497">
    <property type="term" value="F:monooxygenase activity"/>
    <property type="evidence" value="ECO:0007669"/>
    <property type="project" value="UniProtKB-KW"/>
</dbReference>
<organism evidence="8 9">
    <name type="scientific">Colletotrichum higginsianum</name>
    <dbReference type="NCBI Taxonomy" id="80884"/>
    <lineage>
        <taxon>Eukaryota</taxon>
        <taxon>Fungi</taxon>
        <taxon>Dikarya</taxon>
        <taxon>Ascomycota</taxon>
        <taxon>Pezizomycotina</taxon>
        <taxon>Sordariomycetes</taxon>
        <taxon>Hypocreomycetidae</taxon>
        <taxon>Glomerellales</taxon>
        <taxon>Glomerellaceae</taxon>
        <taxon>Colletotrichum</taxon>
        <taxon>Colletotrichum destructivum species complex</taxon>
    </lineage>
</organism>
<dbReference type="AlphaFoldDB" id="A0A4T0WKU6"/>
<sequence length="540" mass="60166">MPWPVSASILGSISCTCPHRPLLALPSLHPAFTCQVPSQRFDIHDKTYQALPDAVAELGYKDVDDIRSGVFQKAFGTELSCHEYLVHHPDNCCLHKIGVDFTILEKRATVTPQEGASVGILPNGARVLDQLGLYGLVEEATAPLGATHIHFPDGFHFCSLYPKSMLDNFGYPVAFLERRRLLEVLYNALPDKSKVLVNKTVSDIEQCEDGKSAGVKVRTADGDVYEGDIVVGADGVHSRTRSELWRMSSSAGQSEDVRMEKARMSAEYSCVFGISRGPSGLKAGEQIMRMYDGRTLVVIPSKDDVVFWFLSRKLGKKYKYSEAPRFTLEDAAAECAELADAPLGNDVRFGDVWKIRQTFNMVVLEENLLRTWSFGRVLCIGDSIHKMTVNLGQGANCAIEDVAILTNLLSQCLGSKREAKPSGQELDALLRRFNDVHLSRVSHIYDTSWLIARVHARDGFVRKIIGRYVMPYFGHKFESRPFNMIANAAALEFLPLPRSSFPGWEKYKSKEDKSGSWAVVSRSVLLLVGLAILSTWWRRA</sequence>
<gene>
    <name evidence="8" type="ORF">CH35J_001605</name>
</gene>
<protein>
    <submittedName>
        <fullName evidence="8">FAD-dependent monooxygenase andE</fullName>
    </submittedName>
</protein>
<evidence type="ECO:0000313" key="9">
    <source>
        <dbReference type="Proteomes" id="UP000305883"/>
    </source>
</evidence>
<evidence type="ECO:0000256" key="3">
    <source>
        <dbReference type="ARBA" id="ARBA00022630"/>
    </source>
</evidence>
<keyword evidence="3" id="KW-0285">Flavoprotein</keyword>
<keyword evidence="5" id="KW-0560">Oxidoreductase</keyword>
<comment type="similarity">
    <text evidence="2">Belongs to the paxM FAD-dependent monooxygenase family.</text>
</comment>
<name>A0A4T0WKU6_9PEZI</name>
<dbReference type="InterPro" id="IPR002938">
    <property type="entry name" value="FAD-bd"/>
</dbReference>
<dbReference type="EMBL" id="MWPZ01000001">
    <property type="protein sequence ID" value="TID07315.1"/>
    <property type="molecule type" value="Genomic_DNA"/>
</dbReference>
<proteinExistence type="inferred from homology"/>
<evidence type="ECO:0000259" key="7">
    <source>
        <dbReference type="Pfam" id="PF01494"/>
    </source>
</evidence>
<dbReference type="Pfam" id="PF01494">
    <property type="entry name" value="FAD_binding_3"/>
    <property type="match status" value="1"/>
</dbReference>
<evidence type="ECO:0000256" key="6">
    <source>
        <dbReference type="ARBA" id="ARBA00023033"/>
    </source>
</evidence>
<dbReference type="SUPFAM" id="SSF51905">
    <property type="entry name" value="FAD/NAD(P)-binding domain"/>
    <property type="match status" value="1"/>
</dbReference>
<evidence type="ECO:0000256" key="2">
    <source>
        <dbReference type="ARBA" id="ARBA00007992"/>
    </source>
</evidence>
<dbReference type="InterPro" id="IPR036188">
    <property type="entry name" value="FAD/NAD-bd_sf"/>
</dbReference>
<dbReference type="OrthoDB" id="2431938at2759"/>
<evidence type="ECO:0000256" key="5">
    <source>
        <dbReference type="ARBA" id="ARBA00023002"/>
    </source>
</evidence>
<evidence type="ECO:0000313" key="8">
    <source>
        <dbReference type="EMBL" id="TID07315.1"/>
    </source>
</evidence>
<comment type="cofactor">
    <cofactor evidence="1">
        <name>FAD</name>
        <dbReference type="ChEBI" id="CHEBI:57692"/>
    </cofactor>
</comment>
<evidence type="ECO:0000256" key="4">
    <source>
        <dbReference type="ARBA" id="ARBA00022827"/>
    </source>
</evidence>
<accession>A0A4T0WKU6</accession>
<keyword evidence="4" id="KW-0274">FAD</keyword>
<dbReference type="InterPro" id="IPR050562">
    <property type="entry name" value="FAD_mOase_fung"/>
</dbReference>
<keyword evidence="6 8" id="KW-0503">Monooxygenase</keyword>
<reference evidence="8 9" key="1">
    <citation type="journal article" date="2019" name="Genome Biol. Evol.">
        <title>Genomic Plasticity Mediated by Transposable Elements in the Plant Pathogenic Fungus Colletotrichum higginsianum.</title>
        <authorList>
            <person name="Tsushima A."/>
            <person name="Gan P."/>
            <person name="Kumakura N."/>
            <person name="Narusaka M."/>
            <person name="Takano Y."/>
            <person name="Narusaka Y."/>
            <person name="Shirasu K."/>
        </authorList>
    </citation>
    <scope>NUCLEOTIDE SEQUENCE [LARGE SCALE GENOMIC DNA]</scope>
    <source>
        <strain evidence="8 9">MAFF305635-RFP</strain>
    </source>
</reference>
<dbReference type="PANTHER" id="PTHR47356">
    <property type="entry name" value="FAD-DEPENDENT MONOOXYGENASE ASQG-RELATED"/>
    <property type="match status" value="1"/>
</dbReference>